<evidence type="ECO:0000313" key="4">
    <source>
        <dbReference type="EMBL" id="RZF22801.1"/>
    </source>
</evidence>
<sequence length="176" mass="19787">MRVCVFCGSSSGKSEVYLEQATDLGEKLVGNGHYLVYGGASIGVMGKIADTMLAKDGHVIGVMPKSLIDWEVGHQGLTEFIEVETMHTRKEKMYELSDCFVTYPGGFGTLDELFEITTWAQLQYHKKPIYLVNVNGYFDHLIKHIELSVAEGFVSKEHYELITVVNSNEELMERIN</sequence>
<keyword evidence="5" id="KW-1185">Reference proteome</keyword>
<comment type="catalytic activity">
    <reaction evidence="1">
        <text>AMP + H2O = D-ribose 5-phosphate + adenine</text>
        <dbReference type="Rhea" id="RHEA:20129"/>
        <dbReference type="ChEBI" id="CHEBI:15377"/>
        <dbReference type="ChEBI" id="CHEBI:16708"/>
        <dbReference type="ChEBI" id="CHEBI:78346"/>
        <dbReference type="ChEBI" id="CHEBI:456215"/>
        <dbReference type="EC" id="3.2.2.4"/>
    </reaction>
</comment>
<dbReference type="SUPFAM" id="SSF102405">
    <property type="entry name" value="MCP/YpsA-like"/>
    <property type="match status" value="1"/>
</dbReference>
<dbReference type="Gene3D" id="3.40.50.450">
    <property type="match status" value="1"/>
</dbReference>
<dbReference type="Pfam" id="PF03641">
    <property type="entry name" value="Lysine_decarbox"/>
    <property type="match status" value="1"/>
</dbReference>
<name>A0ABY0ILN8_9BACT</name>
<dbReference type="RefSeq" id="WP_114705747.1">
    <property type="nucleotide sequence ID" value="NZ_QDKL01000001.1"/>
</dbReference>
<dbReference type="InterPro" id="IPR031100">
    <property type="entry name" value="LOG_fam"/>
</dbReference>
<organism evidence="4 5">
    <name type="scientific">Halobacteriovorax vibrionivorans</name>
    <dbReference type="NCBI Taxonomy" id="2152716"/>
    <lineage>
        <taxon>Bacteria</taxon>
        <taxon>Pseudomonadati</taxon>
        <taxon>Bdellovibrionota</taxon>
        <taxon>Bacteriovoracia</taxon>
        <taxon>Bacteriovoracales</taxon>
        <taxon>Halobacteriovoraceae</taxon>
        <taxon>Halobacteriovorax</taxon>
    </lineage>
</organism>
<proteinExistence type="inferred from homology"/>
<dbReference type="Proteomes" id="UP000443582">
    <property type="component" value="Unassembled WGS sequence"/>
</dbReference>
<dbReference type="PANTHER" id="PTHR31223">
    <property type="entry name" value="LOG FAMILY PROTEIN YJL055W"/>
    <property type="match status" value="1"/>
</dbReference>
<gene>
    <name evidence="4" type="ORF">DAY19_03240</name>
</gene>
<evidence type="ECO:0000313" key="5">
    <source>
        <dbReference type="Proteomes" id="UP000443582"/>
    </source>
</evidence>
<dbReference type="NCBIfam" id="TIGR00730">
    <property type="entry name" value="Rossman fold protein, TIGR00730 family"/>
    <property type="match status" value="1"/>
</dbReference>
<comment type="caution">
    <text evidence="4">The sequence shown here is derived from an EMBL/GenBank/DDBJ whole genome shotgun (WGS) entry which is preliminary data.</text>
</comment>
<evidence type="ECO:0000256" key="3">
    <source>
        <dbReference type="RuleBase" id="RU363015"/>
    </source>
</evidence>
<dbReference type="InterPro" id="IPR005269">
    <property type="entry name" value="LOG"/>
</dbReference>
<keyword evidence="3" id="KW-0203">Cytokinin biosynthesis</keyword>
<keyword evidence="3" id="KW-0378">Hydrolase</keyword>
<reference evidence="5" key="1">
    <citation type="journal article" date="2019" name="Int. J. Syst. Evol. Microbiol.">
        <title>Halobacteriovorax valvorus sp. nov., a novel prokaryotic predator isolated from coastal seawater of China.</title>
        <authorList>
            <person name="Chen M.-X."/>
        </authorList>
    </citation>
    <scope>NUCLEOTIDE SEQUENCE [LARGE SCALE GENOMIC DNA]</scope>
    <source>
        <strain evidence="5">BL9</strain>
    </source>
</reference>
<dbReference type="PANTHER" id="PTHR31223:SF70">
    <property type="entry name" value="LOG FAMILY PROTEIN YJL055W"/>
    <property type="match status" value="1"/>
</dbReference>
<evidence type="ECO:0000256" key="1">
    <source>
        <dbReference type="ARBA" id="ARBA00000274"/>
    </source>
</evidence>
<evidence type="ECO:0000256" key="2">
    <source>
        <dbReference type="ARBA" id="ARBA00006763"/>
    </source>
</evidence>
<dbReference type="EMBL" id="QDKL01000001">
    <property type="protein sequence ID" value="RZF22801.1"/>
    <property type="molecule type" value="Genomic_DNA"/>
</dbReference>
<comment type="similarity">
    <text evidence="2 3">Belongs to the LOG family.</text>
</comment>
<dbReference type="EC" id="3.2.2.n1" evidence="3"/>
<accession>A0ABY0ILN8</accession>
<protein>
    <recommendedName>
        <fullName evidence="3">Cytokinin riboside 5'-monophosphate phosphoribohydrolase</fullName>
        <ecNumber evidence="3">3.2.2.n1</ecNumber>
    </recommendedName>
</protein>